<dbReference type="SMART" id="SM00233">
    <property type="entry name" value="PH"/>
    <property type="match status" value="1"/>
</dbReference>
<dbReference type="SUPFAM" id="SSF48403">
    <property type="entry name" value="Ankyrin repeat"/>
    <property type="match status" value="1"/>
</dbReference>
<evidence type="ECO:0000259" key="8">
    <source>
        <dbReference type="PROSITE" id="PS50003"/>
    </source>
</evidence>
<evidence type="ECO:0000256" key="5">
    <source>
        <dbReference type="ARBA" id="ARBA00023121"/>
    </source>
</evidence>
<feature type="region of interest" description="Disordered" evidence="7">
    <location>
        <begin position="1"/>
        <end position="20"/>
    </location>
</feature>
<dbReference type="InterPro" id="IPR011993">
    <property type="entry name" value="PH-like_dom_sf"/>
</dbReference>
<protein>
    <submittedName>
        <fullName evidence="9">9678_t:CDS:1</fullName>
    </submittedName>
</protein>
<dbReference type="SMART" id="SM00248">
    <property type="entry name" value="ANK"/>
    <property type="match status" value="3"/>
</dbReference>
<dbReference type="GO" id="GO:0005886">
    <property type="term" value="C:plasma membrane"/>
    <property type="evidence" value="ECO:0007669"/>
    <property type="project" value="TreeGrafter"/>
</dbReference>
<dbReference type="SUPFAM" id="SSF144000">
    <property type="entry name" value="Oxysterol-binding protein-like"/>
    <property type="match status" value="1"/>
</dbReference>
<dbReference type="OrthoDB" id="1854502at2759"/>
<proteinExistence type="inferred from homology"/>
<feature type="domain" description="PH" evidence="8">
    <location>
        <begin position="296"/>
        <end position="393"/>
    </location>
</feature>
<keyword evidence="2" id="KW-0813">Transport</keyword>
<feature type="repeat" description="ANK" evidence="6">
    <location>
        <begin position="228"/>
        <end position="260"/>
    </location>
</feature>
<dbReference type="Gene3D" id="2.40.160.120">
    <property type="match status" value="1"/>
</dbReference>
<dbReference type="GO" id="GO:0097038">
    <property type="term" value="C:perinuclear endoplasmic reticulum"/>
    <property type="evidence" value="ECO:0007669"/>
    <property type="project" value="TreeGrafter"/>
</dbReference>
<evidence type="ECO:0000256" key="2">
    <source>
        <dbReference type="ARBA" id="ARBA00022448"/>
    </source>
</evidence>
<evidence type="ECO:0000256" key="4">
    <source>
        <dbReference type="ARBA" id="ARBA00023055"/>
    </source>
</evidence>
<evidence type="ECO:0000256" key="1">
    <source>
        <dbReference type="ARBA" id="ARBA00008842"/>
    </source>
</evidence>
<keyword evidence="10" id="KW-1185">Reference proteome</keyword>
<dbReference type="Pfam" id="PF13637">
    <property type="entry name" value="Ank_4"/>
    <property type="match status" value="1"/>
</dbReference>
<evidence type="ECO:0000256" key="6">
    <source>
        <dbReference type="PROSITE-ProRule" id="PRU00023"/>
    </source>
</evidence>
<evidence type="ECO:0000256" key="3">
    <source>
        <dbReference type="ARBA" id="ARBA00022553"/>
    </source>
</evidence>
<evidence type="ECO:0000313" key="10">
    <source>
        <dbReference type="Proteomes" id="UP000789706"/>
    </source>
</evidence>
<dbReference type="Gene3D" id="3.30.70.3490">
    <property type="match status" value="1"/>
</dbReference>
<dbReference type="GO" id="GO:0034727">
    <property type="term" value="P:piecemeal microautophagy of the nucleus"/>
    <property type="evidence" value="ECO:0007669"/>
    <property type="project" value="TreeGrafter"/>
</dbReference>
<dbReference type="PROSITE" id="PS50088">
    <property type="entry name" value="ANK_REPEAT"/>
    <property type="match status" value="2"/>
</dbReference>
<dbReference type="GO" id="GO:0005829">
    <property type="term" value="C:cytosol"/>
    <property type="evidence" value="ECO:0007669"/>
    <property type="project" value="TreeGrafter"/>
</dbReference>
<dbReference type="Pfam" id="PF00169">
    <property type="entry name" value="PH"/>
    <property type="match status" value="1"/>
</dbReference>
<organism evidence="9 10">
    <name type="scientific">Diversispora eburnea</name>
    <dbReference type="NCBI Taxonomy" id="1213867"/>
    <lineage>
        <taxon>Eukaryota</taxon>
        <taxon>Fungi</taxon>
        <taxon>Fungi incertae sedis</taxon>
        <taxon>Mucoromycota</taxon>
        <taxon>Glomeromycotina</taxon>
        <taxon>Glomeromycetes</taxon>
        <taxon>Diversisporales</taxon>
        <taxon>Diversisporaceae</taxon>
        <taxon>Diversispora</taxon>
    </lineage>
</organism>
<name>A0A9N8W044_9GLOM</name>
<dbReference type="GO" id="GO:0006897">
    <property type="term" value="P:endocytosis"/>
    <property type="evidence" value="ECO:0007669"/>
    <property type="project" value="TreeGrafter"/>
</dbReference>
<dbReference type="PANTHER" id="PTHR10972:SF205">
    <property type="entry name" value="OXYSTEROL-BINDING PROTEIN 1"/>
    <property type="match status" value="1"/>
</dbReference>
<accession>A0A9N8W044</accession>
<comment type="caution">
    <text evidence="9">The sequence shown here is derived from an EMBL/GenBank/DDBJ whole genome shotgun (WGS) entry which is preliminary data.</text>
</comment>
<dbReference type="InterPro" id="IPR037239">
    <property type="entry name" value="OSBP_sf"/>
</dbReference>
<dbReference type="Proteomes" id="UP000789706">
    <property type="component" value="Unassembled WGS sequence"/>
</dbReference>
<dbReference type="Pfam" id="PF01237">
    <property type="entry name" value="Oxysterol_BP"/>
    <property type="match status" value="1"/>
</dbReference>
<dbReference type="Pfam" id="PF00023">
    <property type="entry name" value="Ank"/>
    <property type="match status" value="1"/>
</dbReference>
<feature type="repeat" description="ANK" evidence="6">
    <location>
        <begin position="129"/>
        <end position="151"/>
    </location>
</feature>
<gene>
    <name evidence="9" type="ORF">DEBURN_LOCUS3077</name>
</gene>
<dbReference type="GO" id="GO:0006869">
    <property type="term" value="P:lipid transport"/>
    <property type="evidence" value="ECO:0007669"/>
    <property type="project" value="UniProtKB-KW"/>
</dbReference>
<keyword evidence="6" id="KW-0040">ANK repeat</keyword>
<keyword evidence="3" id="KW-0597">Phosphoprotein</keyword>
<keyword evidence="4" id="KW-0445">Lipid transport</keyword>
<dbReference type="PROSITE" id="PS50003">
    <property type="entry name" value="PH_DOMAIN"/>
    <property type="match status" value="1"/>
</dbReference>
<dbReference type="AlphaFoldDB" id="A0A9N8W044"/>
<dbReference type="EMBL" id="CAJVPK010000185">
    <property type="protein sequence ID" value="CAG8469251.1"/>
    <property type="molecule type" value="Genomic_DNA"/>
</dbReference>
<dbReference type="InterPro" id="IPR001849">
    <property type="entry name" value="PH_domain"/>
</dbReference>
<keyword evidence="5" id="KW-0446">Lipid-binding</keyword>
<dbReference type="SUPFAM" id="SSF50729">
    <property type="entry name" value="PH domain-like"/>
    <property type="match status" value="1"/>
</dbReference>
<dbReference type="PRINTS" id="PR01415">
    <property type="entry name" value="ANKYRIN"/>
</dbReference>
<dbReference type="GO" id="GO:0005635">
    <property type="term" value="C:nuclear envelope"/>
    <property type="evidence" value="ECO:0007669"/>
    <property type="project" value="TreeGrafter"/>
</dbReference>
<feature type="region of interest" description="Disordered" evidence="7">
    <location>
        <begin position="69"/>
        <end position="90"/>
    </location>
</feature>
<dbReference type="InterPro" id="IPR002110">
    <property type="entry name" value="Ankyrin_rpt"/>
</dbReference>
<feature type="region of interest" description="Disordered" evidence="7">
    <location>
        <begin position="412"/>
        <end position="431"/>
    </location>
</feature>
<dbReference type="PROSITE" id="PS50297">
    <property type="entry name" value="ANK_REP_REGION"/>
    <property type="match status" value="2"/>
</dbReference>
<evidence type="ECO:0000256" key="7">
    <source>
        <dbReference type="SAM" id="MobiDB-lite"/>
    </source>
</evidence>
<dbReference type="GO" id="GO:0006887">
    <property type="term" value="P:exocytosis"/>
    <property type="evidence" value="ECO:0007669"/>
    <property type="project" value="TreeGrafter"/>
</dbReference>
<sequence length="1121" mass="126636">MSVKSKTEIQTSRTPESGLKIITRRNSSALEESLKTYKLLDVLRSGNTTALSNILSTYQQFSPPSPSSMSISGTFHVPSTSSTSSTSPSSSISSISLLSLAVQCATLSTIEFILNNFMNKININHQDHQGNTALHCAARIGRVDVCKLLLKQKNINDTIPNNESKQAIDVAENAEIATLLDENRARYVDEITSLFGKYLSSSNYDGIRVLFQDPRASALIDINFQDSTGSTLLHDAARKKDYEMVTFCLEHGADISIKDRKRKVAADVTKDENIKTLLKKATAISSSSISSPLNQPLKLKGYLLKWTNYASGYKSRWFVLENGILSYFKNQDDAGNSCRGSINMINSHTTISIDKSDAQRFSIIGKGGVRYHLRAAYPNEAKRWITALTHSTIKFDKDQKNIRLGTADDVGNEETVRQGKSKHKSNAHTEYNQNSELINEDFGDHTISPSDTSIEAEGSSQEDSFQMVISNTRVQLDLQNQLLHSLLSIVPKPPLPDSKESMLIETFSKSLSSLHSLIEDVVRMSNAQEVYWKNKLKKELEIKQSLETILCELGSNQAEMEEVIQHNVMEEKILKKQLKAAVAEISPTSPLLRKSDDYTSVIIHDKSVTELNTISSMTSTLADEYDSDEFYDAIDGRETQDDLINNSNVSDEEAPYIVNSYDGYPKVFRKQLPIDSKSSRPEVSLWSILKNSIGKDLSKITLPVYFNEPTSMLQRMAEDMEYSELLDNAARQRGSTERILYVAAFAMSNYSSTVGRIAKPFNPLLGETYEYVRPDKAFRYVSEQVLHHPPVSACYGESPNYNFFAEVDVKSKFWGKSFEILPQGVSHVNLKVPKDKWPNGIEGSPEDFPARGNPNAFSEHYSWKKVTTCVYNLIVGTPWIDHYGDMIIVNHLTGDKCVLTFKARGWRGKDAFEIRGYVKDSNDKEIWEIAGRWNERLVARRCGTSLSSQEEDLGSDTAAQSATLTNDDVLPSPSIHTVHNANRRPIYLLWKRKPLPEEPLPFNLTPFAITLNDLSDSLEKWVAPTDSRLRPDQRALENGSYDLASSEKIRLEEKQREKRKNREQGLNGNHVPRWFKRDIEPDTGEKYWMFNHEYWLERERVGKEKIQETGEGKWDIEDHIF</sequence>
<dbReference type="PANTHER" id="PTHR10972">
    <property type="entry name" value="OXYSTEROL-BINDING PROTEIN-RELATED"/>
    <property type="match status" value="1"/>
</dbReference>
<dbReference type="Gene3D" id="2.30.29.30">
    <property type="entry name" value="Pleckstrin-homology domain (PH domain)/Phosphotyrosine-binding domain (PTB)"/>
    <property type="match status" value="1"/>
</dbReference>
<dbReference type="GO" id="GO:0030011">
    <property type="term" value="P:maintenance of cell polarity"/>
    <property type="evidence" value="ECO:0007669"/>
    <property type="project" value="TreeGrafter"/>
</dbReference>
<dbReference type="GO" id="GO:0032934">
    <property type="term" value="F:sterol binding"/>
    <property type="evidence" value="ECO:0007669"/>
    <property type="project" value="TreeGrafter"/>
</dbReference>
<comment type="similarity">
    <text evidence="1">Belongs to the OSBP family.</text>
</comment>
<evidence type="ECO:0000313" key="9">
    <source>
        <dbReference type="EMBL" id="CAG8469251.1"/>
    </source>
</evidence>
<dbReference type="InterPro" id="IPR000648">
    <property type="entry name" value="Oxysterol-bd"/>
</dbReference>
<reference evidence="9" key="1">
    <citation type="submission" date="2021-06" db="EMBL/GenBank/DDBJ databases">
        <authorList>
            <person name="Kallberg Y."/>
            <person name="Tangrot J."/>
            <person name="Rosling A."/>
        </authorList>
    </citation>
    <scope>NUCLEOTIDE SEQUENCE</scope>
    <source>
        <strain evidence="9">AZ414A</strain>
    </source>
</reference>
<dbReference type="InterPro" id="IPR036770">
    <property type="entry name" value="Ankyrin_rpt-contain_sf"/>
</dbReference>
<dbReference type="Gene3D" id="1.25.40.20">
    <property type="entry name" value="Ankyrin repeat-containing domain"/>
    <property type="match status" value="2"/>
</dbReference>